<dbReference type="AlphaFoldDB" id="A0A662ZHA8"/>
<sequence length="185" mass="20624">MHEIIKKHDFIRQILFTDFNINISMVLIMNKLSLLFLSIFASLAGIHALADEITSDGTTIITGNFKVVTPSRNSKSLIIVKKENEIGTLGDKVVVSGQKNPEDIAYVKNVSGTNYIIKNKLLVQCAKNVNCIPSGLDARALSTNVYEITITDYDQWKSLQKELKNADGIRKVTPSFYHGNKPQLK</sequence>
<dbReference type="Proteomes" id="UP000243745">
    <property type="component" value="Unassembled WGS sequence"/>
</dbReference>
<gene>
    <name evidence="1" type="ORF">SAMN02910344_01259</name>
</gene>
<keyword evidence="2" id="KW-1185">Reference proteome</keyword>
<evidence type="ECO:0000313" key="2">
    <source>
        <dbReference type="Proteomes" id="UP000243745"/>
    </source>
</evidence>
<proteinExistence type="predicted"/>
<accession>A0A662ZHA8</accession>
<name>A0A662ZHA8_9GAMM</name>
<evidence type="ECO:0000313" key="1">
    <source>
        <dbReference type="EMBL" id="SFP39141.1"/>
    </source>
</evidence>
<organism evidence="1 2">
    <name type="scientific">Ruminobacter amylophilus</name>
    <dbReference type="NCBI Taxonomy" id="867"/>
    <lineage>
        <taxon>Bacteria</taxon>
        <taxon>Pseudomonadati</taxon>
        <taxon>Pseudomonadota</taxon>
        <taxon>Gammaproteobacteria</taxon>
        <taxon>Aeromonadales</taxon>
        <taxon>Succinivibrionaceae</taxon>
        <taxon>Ruminobacter</taxon>
    </lineage>
</organism>
<protein>
    <submittedName>
        <fullName evidence="1">Uncharacterized protein</fullName>
    </submittedName>
</protein>
<dbReference type="EMBL" id="FOXF01000020">
    <property type="protein sequence ID" value="SFP39141.1"/>
    <property type="molecule type" value="Genomic_DNA"/>
</dbReference>
<reference evidence="1 2" key="1">
    <citation type="submission" date="2016-10" db="EMBL/GenBank/DDBJ databases">
        <authorList>
            <person name="Varghese N."/>
            <person name="Submissions S."/>
        </authorList>
    </citation>
    <scope>NUCLEOTIDE SEQUENCE [LARGE SCALE GENOMIC DNA]</scope>
    <source>
        <strain evidence="1 2">DSM 1361</strain>
    </source>
</reference>